<dbReference type="FunFam" id="3.30.40.10:FF:000144">
    <property type="entry name" value="Tripartite motif-containing 5 (Predicted)"/>
    <property type="match status" value="1"/>
</dbReference>
<keyword evidence="11" id="KW-0862">Zinc</keyword>
<dbReference type="InterPro" id="IPR027370">
    <property type="entry name" value="Znf-RING_euk"/>
</dbReference>
<evidence type="ECO:0000256" key="13">
    <source>
        <dbReference type="PROSITE-ProRule" id="PRU00024"/>
    </source>
</evidence>
<feature type="domain" description="RING-type" evidence="15">
    <location>
        <begin position="15"/>
        <end position="59"/>
    </location>
</feature>
<comment type="subcellular location">
    <subcellularLocation>
        <location evidence="2">Cytoplasm</location>
    </subcellularLocation>
</comment>
<dbReference type="AlphaFoldDB" id="A0A286XBJ4"/>
<evidence type="ECO:0000256" key="14">
    <source>
        <dbReference type="SAM" id="Coils"/>
    </source>
</evidence>
<reference evidence="17" key="2">
    <citation type="submission" date="2025-08" db="UniProtKB">
        <authorList>
            <consortium name="Ensembl"/>
        </authorList>
    </citation>
    <scope>IDENTIFICATION</scope>
    <source>
        <strain evidence="17">2N</strain>
    </source>
</reference>
<dbReference type="Pfam" id="PF00643">
    <property type="entry name" value="zf-B_box"/>
    <property type="match status" value="1"/>
</dbReference>
<evidence type="ECO:0000256" key="11">
    <source>
        <dbReference type="ARBA" id="ARBA00022833"/>
    </source>
</evidence>
<evidence type="ECO:0000313" key="18">
    <source>
        <dbReference type="Proteomes" id="UP000005447"/>
    </source>
</evidence>
<dbReference type="VEuPathDB" id="HostDB:ENSCPOG00000019730"/>
<organism evidence="17 18">
    <name type="scientific">Cavia porcellus</name>
    <name type="common">Guinea pig</name>
    <dbReference type="NCBI Taxonomy" id="10141"/>
    <lineage>
        <taxon>Eukaryota</taxon>
        <taxon>Metazoa</taxon>
        <taxon>Chordata</taxon>
        <taxon>Craniata</taxon>
        <taxon>Vertebrata</taxon>
        <taxon>Euteleostomi</taxon>
        <taxon>Mammalia</taxon>
        <taxon>Eutheria</taxon>
        <taxon>Euarchontoglires</taxon>
        <taxon>Glires</taxon>
        <taxon>Rodentia</taxon>
        <taxon>Hystricomorpha</taxon>
        <taxon>Caviidae</taxon>
        <taxon>Cavia</taxon>
    </lineage>
</organism>
<evidence type="ECO:0000256" key="3">
    <source>
        <dbReference type="ARBA" id="ARBA00004906"/>
    </source>
</evidence>
<reference evidence="17" key="3">
    <citation type="submission" date="2025-09" db="UniProtKB">
        <authorList>
            <consortium name="Ensembl"/>
        </authorList>
    </citation>
    <scope>IDENTIFICATION</scope>
    <source>
        <strain evidence="17">2N</strain>
    </source>
</reference>
<keyword evidence="8" id="KW-0479">Metal-binding</keyword>
<evidence type="ECO:0000259" key="16">
    <source>
        <dbReference type="PROSITE" id="PS50119"/>
    </source>
</evidence>
<dbReference type="FunFam" id="3.30.160.60:FF:000386">
    <property type="entry name" value="Tripartite motif-containing 5 (Predicted)"/>
    <property type="match status" value="1"/>
</dbReference>
<name>A0A286XBJ4_CAVPO</name>
<sequence length="288" mass="33470">MASSILENVKEEVTCPICLELMTEPVSTDCGHTFCKPCITSSYESTEREKGVSQCPVCRVPYQFENLRPTRHMANIVERLRELTLSPKADHCALHGEKLLLFCKEDGKVICWLCERSQEHRDHNVLLLEEAAQEYREKLHKTLKKLMKDKKESEKWKAHIEEERTSWKNEIQGEIESVQAAFKQMRATLDSEEEIQLQKLKTEEEDILNGLAESERELTQQSQLVRELISDVQHRLQGSVMAMLQDVKDTVERSKLLTVKQPRTFPKKQRILFQAPDLRETLQSHQGE</sequence>
<dbReference type="Gene3D" id="3.30.40.10">
    <property type="entry name" value="Zinc/RING finger domain, C3HC4 (zinc finger)"/>
    <property type="match status" value="1"/>
</dbReference>
<proteinExistence type="inferred from homology"/>
<dbReference type="GO" id="GO:0005737">
    <property type="term" value="C:cytoplasm"/>
    <property type="evidence" value="ECO:0007669"/>
    <property type="project" value="UniProtKB-SubCell"/>
</dbReference>
<dbReference type="STRING" id="10141.ENSCPOP00000022774"/>
<feature type="domain" description="B box-type" evidence="16">
    <location>
        <begin position="87"/>
        <end position="128"/>
    </location>
</feature>
<dbReference type="CDD" id="cd16591">
    <property type="entry name" value="RING-HC_TRIM5-like_C-IV"/>
    <property type="match status" value="1"/>
</dbReference>
<keyword evidence="7" id="KW-0808">Transferase</keyword>
<dbReference type="GO" id="GO:0061630">
    <property type="term" value="F:ubiquitin protein ligase activity"/>
    <property type="evidence" value="ECO:0007669"/>
    <property type="project" value="UniProtKB-EC"/>
</dbReference>
<dbReference type="InterPro" id="IPR020457">
    <property type="entry name" value="Znf_B-box_chordata"/>
</dbReference>
<dbReference type="EMBL" id="AAKN02046562">
    <property type="status" value="NOT_ANNOTATED_CDS"/>
    <property type="molecule type" value="Genomic_DNA"/>
</dbReference>
<dbReference type="InterPro" id="IPR050143">
    <property type="entry name" value="TRIM/RBCC"/>
</dbReference>
<dbReference type="Ensembl" id="ENSCPOT00000035724.1">
    <property type="protein sequence ID" value="ENSCPOP00000022774.1"/>
    <property type="gene ID" value="ENSCPOG00000019730.2"/>
</dbReference>
<dbReference type="Proteomes" id="UP000005447">
    <property type="component" value="Unassembled WGS sequence"/>
</dbReference>
<keyword evidence="18" id="KW-1185">Reference proteome</keyword>
<keyword evidence="9 13" id="KW-0863">Zinc-finger</keyword>
<dbReference type="eggNOG" id="KOG2177">
    <property type="taxonomic scope" value="Eukaryota"/>
</dbReference>
<dbReference type="GeneTree" id="ENSGT00940000154647"/>
<dbReference type="PROSITE" id="PS50089">
    <property type="entry name" value="ZF_RING_2"/>
    <property type="match status" value="1"/>
</dbReference>
<evidence type="ECO:0000256" key="5">
    <source>
        <dbReference type="ARBA" id="ARBA00012483"/>
    </source>
</evidence>
<gene>
    <name evidence="17" type="primary">LOC100714924</name>
</gene>
<reference evidence="18" key="1">
    <citation type="journal article" date="2011" name="Nature">
        <title>A high-resolution map of human evolutionary constraint using 29 mammals.</title>
        <authorList>
            <person name="Lindblad-Toh K."/>
            <person name="Garber M."/>
            <person name="Zuk O."/>
            <person name="Lin M.F."/>
            <person name="Parker B.J."/>
            <person name="Washietl S."/>
            <person name="Kheradpour P."/>
            <person name="Ernst J."/>
            <person name="Jordan G."/>
            <person name="Mauceli E."/>
            <person name="Ward L.D."/>
            <person name="Lowe C.B."/>
            <person name="Holloway A.K."/>
            <person name="Clamp M."/>
            <person name="Gnerre S."/>
            <person name="Alfoldi J."/>
            <person name="Beal K."/>
            <person name="Chang J."/>
            <person name="Clawson H."/>
            <person name="Cuff J."/>
            <person name="Di Palma F."/>
            <person name="Fitzgerald S."/>
            <person name="Flicek P."/>
            <person name="Guttman M."/>
            <person name="Hubisz M.J."/>
            <person name="Jaffe D.B."/>
            <person name="Jungreis I."/>
            <person name="Kent W.J."/>
            <person name="Kostka D."/>
            <person name="Lara M."/>
            <person name="Martins A.L."/>
            <person name="Massingham T."/>
            <person name="Moltke I."/>
            <person name="Raney B.J."/>
            <person name="Rasmussen M.D."/>
            <person name="Robinson J."/>
            <person name="Stark A."/>
            <person name="Vilella A.J."/>
            <person name="Wen J."/>
            <person name="Xie X."/>
            <person name="Zody M.C."/>
            <person name="Baldwin J."/>
            <person name="Bloom T."/>
            <person name="Chin C.W."/>
            <person name="Heiman D."/>
            <person name="Nicol R."/>
            <person name="Nusbaum C."/>
            <person name="Young S."/>
            <person name="Wilkinson J."/>
            <person name="Worley K.C."/>
            <person name="Kovar C.L."/>
            <person name="Muzny D.M."/>
            <person name="Gibbs R.A."/>
            <person name="Cree A."/>
            <person name="Dihn H.H."/>
            <person name="Fowler G."/>
            <person name="Jhangiani S."/>
            <person name="Joshi V."/>
            <person name="Lee S."/>
            <person name="Lewis L.R."/>
            <person name="Nazareth L.V."/>
            <person name="Okwuonu G."/>
            <person name="Santibanez J."/>
            <person name="Warren W.C."/>
            <person name="Mardis E.R."/>
            <person name="Weinstock G.M."/>
            <person name="Wilson R.K."/>
            <person name="Delehaunty K."/>
            <person name="Dooling D."/>
            <person name="Fronik C."/>
            <person name="Fulton L."/>
            <person name="Fulton B."/>
            <person name="Graves T."/>
            <person name="Minx P."/>
            <person name="Sodergren E."/>
            <person name="Birney E."/>
            <person name="Margulies E.H."/>
            <person name="Herrero J."/>
            <person name="Green E.D."/>
            <person name="Haussler D."/>
            <person name="Siepel A."/>
            <person name="Goldman N."/>
            <person name="Pollard K.S."/>
            <person name="Pedersen J.S."/>
            <person name="Lander E.S."/>
            <person name="Kellis M."/>
        </authorList>
    </citation>
    <scope>NUCLEOTIDE SEQUENCE [LARGE SCALE GENOMIC DNA]</scope>
    <source>
        <strain evidence="18">2N</strain>
    </source>
</reference>
<dbReference type="SUPFAM" id="SSF57845">
    <property type="entry name" value="B-box zinc-binding domain"/>
    <property type="match status" value="1"/>
</dbReference>
<evidence type="ECO:0000256" key="1">
    <source>
        <dbReference type="ARBA" id="ARBA00000900"/>
    </source>
</evidence>
<comment type="catalytic activity">
    <reaction evidence="1">
        <text>S-ubiquitinyl-[E2 ubiquitin-conjugating enzyme]-L-cysteine + [acceptor protein]-L-lysine = [E2 ubiquitin-conjugating enzyme]-L-cysteine + N(6)-ubiquitinyl-[acceptor protein]-L-lysine.</text>
        <dbReference type="EC" id="2.3.2.27"/>
    </reaction>
</comment>
<evidence type="ECO:0000256" key="7">
    <source>
        <dbReference type="ARBA" id="ARBA00022679"/>
    </source>
</evidence>
<evidence type="ECO:0000313" key="17">
    <source>
        <dbReference type="Ensembl" id="ENSCPOP00000022774.1"/>
    </source>
</evidence>
<dbReference type="OMA" id="CEELRMV"/>
<evidence type="ECO:0000256" key="2">
    <source>
        <dbReference type="ARBA" id="ARBA00004496"/>
    </source>
</evidence>
<evidence type="ECO:0000256" key="6">
    <source>
        <dbReference type="ARBA" id="ARBA00022490"/>
    </source>
</evidence>
<comment type="similarity">
    <text evidence="4">Belongs to the TRIM/RBCC family.</text>
</comment>
<dbReference type="InterPro" id="IPR000315">
    <property type="entry name" value="Znf_B-box"/>
</dbReference>
<dbReference type="Pfam" id="PF13445">
    <property type="entry name" value="zf-RING_UBOX"/>
    <property type="match status" value="1"/>
</dbReference>
<keyword evidence="10" id="KW-0833">Ubl conjugation pathway</keyword>
<dbReference type="SMART" id="SM00336">
    <property type="entry name" value="BBOX"/>
    <property type="match status" value="1"/>
</dbReference>
<dbReference type="PRINTS" id="PR01406">
    <property type="entry name" value="BBOXZNFINGER"/>
</dbReference>
<keyword evidence="12 14" id="KW-0175">Coiled coil</keyword>
<dbReference type="SUPFAM" id="SSF57850">
    <property type="entry name" value="RING/U-box"/>
    <property type="match status" value="1"/>
</dbReference>
<evidence type="ECO:0000256" key="4">
    <source>
        <dbReference type="ARBA" id="ARBA00008518"/>
    </source>
</evidence>
<dbReference type="SMART" id="SM00184">
    <property type="entry name" value="RING"/>
    <property type="match status" value="1"/>
</dbReference>
<dbReference type="CDD" id="cd19761">
    <property type="entry name" value="Bbox2_TRIM5-like"/>
    <property type="match status" value="1"/>
</dbReference>
<evidence type="ECO:0000256" key="12">
    <source>
        <dbReference type="ARBA" id="ARBA00023054"/>
    </source>
</evidence>
<dbReference type="Bgee" id="ENSCPOG00000019730">
    <property type="expression patterns" value="Expressed in uterine cervix and 6 other cell types or tissues"/>
</dbReference>
<dbReference type="PROSITE" id="PS50119">
    <property type="entry name" value="ZF_BBOX"/>
    <property type="match status" value="1"/>
</dbReference>
<evidence type="ECO:0000259" key="15">
    <source>
        <dbReference type="PROSITE" id="PS50089"/>
    </source>
</evidence>
<protein>
    <recommendedName>
        <fullName evidence="5">RING-type E3 ubiquitin transferase</fullName>
        <ecNumber evidence="5">2.3.2.27</ecNumber>
    </recommendedName>
</protein>
<comment type="pathway">
    <text evidence="3">Protein modification; protein ubiquitination.</text>
</comment>
<dbReference type="EC" id="2.3.2.27" evidence="5"/>
<dbReference type="InterPro" id="IPR017907">
    <property type="entry name" value="Znf_RING_CS"/>
</dbReference>
<dbReference type="InParanoid" id="A0A286XBJ4"/>
<evidence type="ECO:0000256" key="9">
    <source>
        <dbReference type="ARBA" id="ARBA00022771"/>
    </source>
</evidence>
<dbReference type="InterPro" id="IPR001841">
    <property type="entry name" value="Znf_RING"/>
</dbReference>
<keyword evidence="6" id="KW-0963">Cytoplasm</keyword>
<accession>A0A286XBJ4</accession>
<dbReference type="GO" id="GO:0008270">
    <property type="term" value="F:zinc ion binding"/>
    <property type="evidence" value="ECO:0007669"/>
    <property type="project" value="UniProtKB-KW"/>
</dbReference>
<dbReference type="PANTHER" id="PTHR24103">
    <property type="entry name" value="E3 UBIQUITIN-PROTEIN LIGASE TRIM"/>
    <property type="match status" value="1"/>
</dbReference>
<dbReference type="PROSITE" id="PS00518">
    <property type="entry name" value="ZF_RING_1"/>
    <property type="match status" value="1"/>
</dbReference>
<dbReference type="Gene3D" id="3.30.160.60">
    <property type="entry name" value="Classic Zinc Finger"/>
    <property type="match status" value="1"/>
</dbReference>
<feature type="coiled-coil region" evidence="14">
    <location>
        <begin position="197"/>
        <end position="231"/>
    </location>
</feature>
<dbReference type="InterPro" id="IPR013083">
    <property type="entry name" value="Znf_RING/FYVE/PHD"/>
</dbReference>
<evidence type="ECO:0000256" key="10">
    <source>
        <dbReference type="ARBA" id="ARBA00022786"/>
    </source>
</evidence>
<evidence type="ECO:0000256" key="8">
    <source>
        <dbReference type="ARBA" id="ARBA00022723"/>
    </source>
</evidence>
<feature type="coiled-coil region" evidence="14">
    <location>
        <begin position="125"/>
        <end position="152"/>
    </location>
</feature>